<gene>
    <name evidence="1" type="ORF">GSOID_T00000594001</name>
</gene>
<accession>E4WS60</accession>
<keyword evidence="2" id="KW-1185">Reference proteome</keyword>
<evidence type="ECO:0000313" key="1">
    <source>
        <dbReference type="EMBL" id="CBY20593.1"/>
    </source>
</evidence>
<dbReference type="AlphaFoldDB" id="E4WS60"/>
<sequence length="368" mass="41907">MGFNHVLNFTFLRNRAQPDWEYEGESALVASCSKAQFKCVNELIKAGGQCNNRDSNGNIPISAACNIPIIGTGTRLNEYRSGQDVDKMARSVVVVDMLINNGALLISRDPENKTPLELARIHNNWPVYLILRLYETNKFDDEMKSIATYFLDVFEKMKLTDLNSIRLQMIYNATTNNKAALEYLLDMFDDTEEKWFPAWYKFTRYVGEARLRNRTLSNAKRGELYEMMESLKDFKVHFPSGFLAQEEGCSAVSGTEEIISEEDAVQKIAQLRIKSTYLENLNQRQDKNLATARARRPLARESPVSRSSLVSASFSAADLNRPSSLRNSYTRSSHISSRTSLSESQRLVIFQIHYIPLNEAIAPLKKNK</sequence>
<protein>
    <submittedName>
        <fullName evidence="1">Uncharacterized protein</fullName>
    </submittedName>
</protein>
<dbReference type="InParanoid" id="E4WS60"/>
<dbReference type="OrthoDB" id="10362286at2759"/>
<dbReference type="Proteomes" id="UP000001307">
    <property type="component" value="Unassembled WGS sequence"/>
</dbReference>
<dbReference type="Gene3D" id="1.25.40.20">
    <property type="entry name" value="Ankyrin repeat-containing domain"/>
    <property type="match status" value="1"/>
</dbReference>
<dbReference type="SUPFAM" id="SSF48403">
    <property type="entry name" value="Ankyrin repeat"/>
    <property type="match status" value="1"/>
</dbReference>
<dbReference type="InterPro" id="IPR036770">
    <property type="entry name" value="Ankyrin_rpt-contain_sf"/>
</dbReference>
<dbReference type="EMBL" id="FN653015">
    <property type="protein sequence ID" value="CBY20593.1"/>
    <property type="molecule type" value="Genomic_DNA"/>
</dbReference>
<organism evidence="1">
    <name type="scientific">Oikopleura dioica</name>
    <name type="common">Tunicate</name>
    <dbReference type="NCBI Taxonomy" id="34765"/>
    <lineage>
        <taxon>Eukaryota</taxon>
        <taxon>Metazoa</taxon>
        <taxon>Chordata</taxon>
        <taxon>Tunicata</taxon>
        <taxon>Appendicularia</taxon>
        <taxon>Copelata</taxon>
        <taxon>Oikopleuridae</taxon>
        <taxon>Oikopleura</taxon>
    </lineage>
</organism>
<name>E4WS60_OIKDI</name>
<evidence type="ECO:0000313" key="2">
    <source>
        <dbReference type="Proteomes" id="UP000001307"/>
    </source>
</evidence>
<proteinExistence type="predicted"/>
<reference evidence="1" key="1">
    <citation type="journal article" date="2010" name="Science">
        <title>Plasticity of animal genome architecture unmasked by rapid evolution of a pelagic tunicate.</title>
        <authorList>
            <person name="Denoeud F."/>
            <person name="Henriet S."/>
            <person name="Mungpakdee S."/>
            <person name="Aury J.M."/>
            <person name="Da Silva C."/>
            <person name="Brinkmann H."/>
            <person name="Mikhaleva J."/>
            <person name="Olsen L.C."/>
            <person name="Jubin C."/>
            <person name="Canestro C."/>
            <person name="Bouquet J.M."/>
            <person name="Danks G."/>
            <person name="Poulain J."/>
            <person name="Campsteijn C."/>
            <person name="Adamski M."/>
            <person name="Cross I."/>
            <person name="Yadetie F."/>
            <person name="Muffato M."/>
            <person name="Louis A."/>
            <person name="Butcher S."/>
            <person name="Tsagkogeorga G."/>
            <person name="Konrad A."/>
            <person name="Singh S."/>
            <person name="Jensen M.F."/>
            <person name="Cong E.H."/>
            <person name="Eikeseth-Otteraa H."/>
            <person name="Noel B."/>
            <person name="Anthouard V."/>
            <person name="Porcel B.M."/>
            <person name="Kachouri-Lafond R."/>
            <person name="Nishino A."/>
            <person name="Ugolini M."/>
            <person name="Chourrout P."/>
            <person name="Nishida H."/>
            <person name="Aasland R."/>
            <person name="Huzurbazar S."/>
            <person name="Westhof E."/>
            <person name="Delsuc F."/>
            <person name="Lehrach H."/>
            <person name="Reinhardt R."/>
            <person name="Weissenbach J."/>
            <person name="Roy S.W."/>
            <person name="Artiguenave F."/>
            <person name="Postlethwait J.H."/>
            <person name="Manak J.R."/>
            <person name="Thompson E.M."/>
            <person name="Jaillon O."/>
            <person name="Du Pasquier L."/>
            <person name="Boudinot P."/>
            <person name="Liberles D.A."/>
            <person name="Volff J.N."/>
            <person name="Philippe H."/>
            <person name="Lenhard B."/>
            <person name="Roest Crollius H."/>
            <person name="Wincker P."/>
            <person name="Chourrout D."/>
        </authorList>
    </citation>
    <scope>NUCLEOTIDE SEQUENCE [LARGE SCALE GENOMIC DNA]</scope>
</reference>